<evidence type="ECO:0000256" key="1">
    <source>
        <dbReference type="ARBA" id="ARBA00008007"/>
    </source>
</evidence>
<keyword evidence="4" id="KW-1185">Reference proteome</keyword>
<dbReference type="CDD" id="cd06223">
    <property type="entry name" value="PRTases_typeI"/>
    <property type="match status" value="1"/>
</dbReference>
<dbReference type="InterPro" id="IPR000836">
    <property type="entry name" value="PRTase_dom"/>
</dbReference>
<reference evidence="3 4" key="1">
    <citation type="submission" date="2022-03" db="EMBL/GenBank/DDBJ databases">
        <authorList>
            <person name="Koch H."/>
        </authorList>
    </citation>
    <scope>NUCLEOTIDE SEQUENCE [LARGE SCALE GENOMIC DNA]</scope>
    <source>
        <strain evidence="3 4">G1</strain>
    </source>
</reference>
<evidence type="ECO:0000259" key="2">
    <source>
        <dbReference type="Pfam" id="PF18912"/>
    </source>
</evidence>
<protein>
    <submittedName>
        <fullName evidence="3">ComF family protein</fullName>
    </submittedName>
</protein>
<dbReference type="RefSeq" id="WP_305731398.1">
    <property type="nucleotide sequence ID" value="NZ_OW150024.1"/>
</dbReference>
<dbReference type="SUPFAM" id="SSF53271">
    <property type="entry name" value="PRTase-like"/>
    <property type="match status" value="1"/>
</dbReference>
<proteinExistence type="inferred from homology"/>
<dbReference type="Proteomes" id="UP001295463">
    <property type="component" value="Chromosome"/>
</dbReference>
<dbReference type="InterPro" id="IPR051910">
    <property type="entry name" value="ComF/GntX_DNA_util-trans"/>
</dbReference>
<dbReference type="EMBL" id="OW150024">
    <property type="protein sequence ID" value="CAH2030463.1"/>
    <property type="molecule type" value="Genomic_DNA"/>
</dbReference>
<gene>
    <name evidence="3" type="ORF">GEAMG1_0651</name>
</gene>
<organism evidence="3 4">
    <name type="scientific">Trichlorobacter ammonificans</name>
    <dbReference type="NCBI Taxonomy" id="2916410"/>
    <lineage>
        <taxon>Bacteria</taxon>
        <taxon>Pseudomonadati</taxon>
        <taxon>Thermodesulfobacteriota</taxon>
        <taxon>Desulfuromonadia</taxon>
        <taxon>Geobacterales</taxon>
        <taxon>Geobacteraceae</taxon>
        <taxon>Trichlorobacter</taxon>
    </lineage>
</organism>
<sequence length="245" mass="26567">MNARGIPGFLGGALLDLLLPPRCHICRTQCSGADPLHICDDCTAQLPFITEPFCSVCGVPFSATGDSHPCGRCLTDPPPFQAARAVFTHTGSCRDLLHAFKYAGQAHLRRPLGLLAARTLVSFAGHCRADLLLPVPLHRARLRSRGFNQALLLAELLSRHWQIPLQRQALLRTRPTVPQMELDRNARLHNLNDAFAVASPALVADRRIILVDDVTTTGSTLRECALVLKRAGAAAVFAVTISHAP</sequence>
<dbReference type="PANTHER" id="PTHR47505:SF1">
    <property type="entry name" value="DNA UTILIZATION PROTEIN YHGH"/>
    <property type="match status" value="1"/>
</dbReference>
<evidence type="ECO:0000313" key="4">
    <source>
        <dbReference type="Proteomes" id="UP001295463"/>
    </source>
</evidence>
<dbReference type="Gene3D" id="3.40.50.2020">
    <property type="match status" value="1"/>
</dbReference>
<dbReference type="InterPro" id="IPR029057">
    <property type="entry name" value="PRTase-like"/>
</dbReference>
<dbReference type="Pfam" id="PF18912">
    <property type="entry name" value="DZR_2"/>
    <property type="match status" value="1"/>
</dbReference>
<accession>A0ABM9D6W1</accession>
<name>A0ABM9D6W1_9BACT</name>
<comment type="similarity">
    <text evidence="1">Belongs to the ComF/GntX family.</text>
</comment>
<feature type="domain" description="Double zinc ribbon" evidence="2">
    <location>
        <begin position="14"/>
        <end position="74"/>
    </location>
</feature>
<dbReference type="PANTHER" id="PTHR47505">
    <property type="entry name" value="DNA UTILIZATION PROTEIN YHGH"/>
    <property type="match status" value="1"/>
</dbReference>
<evidence type="ECO:0000313" key="3">
    <source>
        <dbReference type="EMBL" id="CAH2030463.1"/>
    </source>
</evidence>
<dbReference type="InterPro" id="IPR044005">
    <property type="entry name" value="DZR_2"/>
</dbReference>